<dbReference type="Pfam" id="PF11754">
    <property type="entry name" value="Velvet"/>
    <property type="match status" value="2"/>
</dbReference>
<feature type="compositionally biased region" description="Basic and acidic residues" evidence="6">
    <location>
        <begin position="275"/>
        <end position="291"/>
    </location>
</feature>
<organism evidence="8 9">
    <name type="scientific">Fusarium oligoseptatum</name>
    <dbReference type="NCBI Taxonomy" id="2604345"/>
    <lineage>
        <taxon>Eukaryota</taxon>
        <taxon>Fungi</taxon>
        <taxon>Dikarya</taxon>
        <taxon>Ascomycota</taxon>
        <taxon>Pezizomycotina</taxon>
        <taxon>Sordariomycetes</taxon>
        <taxon>Hypocreomycetidae</taxon>
        <taxon>Hypocreales</taxon>
        <taxon>Nectriaceae</taxon>
        <taxon>Fusarium</taxon>
        <taxon>Fusarium solani species complex</taxon>
    </lineage>
</organism>
<keyword evidence="5" id="KW-0539">Nucleus</keyword>
<comment type="caution">
    <text evidence="8">The sequence shown here is derived from an EMBL/GenBank/DDBJ whole genome shotgun (WGS) entry which is preliminary data.</text>
</comment>
<name>A0A428RNN1_9HYPO</name>
<keyword evidence="3" id="KW-0805">Transcription regulation</keyword>
<reference evidence="8 9" key="1">
    <citation type="submission" date="2017-06" db="EMBL/GenBank/DDBJ databases">
        <title>Comparative genomic analysis of Ambrosia Fusariam Clade fungi.</title>
        <authorList>
            <person name="Stajich J.E."/>
            <person name="Carrillo J."/>
            <person name="Kijimoto T."/>
            <person name="Eskalen A."/>
            <person name="O'Donnell K."/>
            <person name="Kasson M."/>
        </authorList>
    </citation>
    <scope>NUCLEOTIDE SEQUENCE [LARGE SCALE GENOMIC DNA]</scope>
    <source>
        <strain evidence="8 9">NRRL62579</strain>
    </source>
</reference>
<keyword evidence="4" id="KW-0804">Transcription</keyword>
<dbReference type="PANTHER" id="PTHR33572:SF17">
    <property type="entry name" value="SEXUAL DEVELOPMENT REGULATOR VELC"/>
    <property type="match status" value="1"/>
</dbReference>
<dbReference type="PANTHER" id="PTHR33572">
    <property type="entry name" value="SPORE DEVELOPMENT REGULATOR VOSA"/>
    <property type="match status" value="1"/>
</dbReference>
<evidence type="ECO:0000313" key="8">
    <source>
        <dbReference type="EMBL" id="RSL79078.1"/>
    </source>
</evidence>
<dbReference type="InterPro" id="IPR038491">
    <property type="entry name" value="Velvet_dom_sf"/>
</dbReference>
<protein>
    <submittedName>
        <fullName evidence="8">Sexual development regulator velC</fullName>
    </submittedName>
</protein>
<dbReference type="Proteomes" id="UP000287144">
    <property type="component" value="Unassembled WGS sequence"/>
</dbReference>
<dbReference type="AlphaFoldDB" id="A0A428RNN1"/>
<accession>A0A428RNN1</accession>
<feature type="region of interest" description="Disordered" evidence="6">
    <location>
        <begin position="270"/>
        <end position="307"/>
    </location>
</feature>
<sequence length="307" mass="33312">MGPSRPPRPFFAAHHPACACIGGTTSAVLPNPASSACILANRSRAPSVDLRPGLRRTPRLWGPPQVSGSGDIGVAGSVAGNRGPATGAKYLLSIRQQPVAARSCGSGERDRRTIDPPPILQLRIEGPGLAEEESSKLLRYSDYVMSCSICDQSGTQDLSFMPEEYRQRRRLMGSVVSTSFVGQDEYGETGCFFCFPDLSCRTPGPFRLKFSLVEVDLAQARQTKHFPILAEAMSDIFAVHLAKDFPGMQASTPLVKHLKEQGCVIPIKKGLGESNSERGRDDSGNEEKEVEWSPARKRRRLGNGWAG</sequence>
<proteinExistence type="predicted"/>
<evidence type="ECO:0000256" key="5">
    <source>
        <dbReference type="ARBA" id="ARBA00023242"/>
    </source>
</evidence>
<evidence type="ECO:0000256" key="1">
    <source>
        <dbReference type="ARBA" id="ARBA00004123"/>
    </source>
</evidence>
<keyword evidence="2" id="KW-0749">Sporulation</keyword>
<dbReference type="InterPro" id="IPR037525">
    <property type="entry name" value="Velvet_dom"/>
</dbReference>
<gene>
    <name evidence="8" type="ORF">CEP52_017566</name>
</gene>
<feature type="domain" description="Velvet" evidence="7">
    <location>
        <begin position="85"/>
        <end position="268"/>
    </location>
</feature>
<evidence type="ECO:0000256" key="6">
    <source>
        <dbReference type="SAM" id="MobiDB-lite"/>
    </source>
</evidence>
<comment type="subcellular location">
    <subcellularLocation>
        <location evidence="1">Nucleus</location>
    </subcellularLocation>
</comment>
<feature type="region of interest" description="Disordered" evidence="6">
    <location>
        <begin position="49"/>
        <end position="68"/>
    </location>
</feature>
<evidence type="ECO:0000259" key="7">
    <source>
        <dbReference type="PROSITE" id="PS51821"/>
    </source>
</evidence>
<dbReference type="GO" id="GO:0030435">
    <property type="term" value="P:sporulation resulting in formation of a cellular spore"/>
    <property type="evidence" value="ECO:0007669"/>
    <property type="project" value="UniProtKB-KW"/>
</dbReference>
<dbReference type="STRING" id="1325735.A0A428RNN1"/>
<evidence type="ECO:0000256" key="3">
    <source>
        <dbReference type="ARBA" id="ARBA00023015"/>
    </source>
</evidence>
<evidence type="ECO:0000313" key="9">
    <source>
        <dbReference type="Proteomes" id="UP000287144"/>
    </source>
</evidence>
<keyword evidence="9" id="KW-1185">Reference proteome</keyword>
<evidence type="ECO:0000256" key="2">
    <source>
        <dbReference type="ARBA" id="ARBA00022969"/>
    </source>
</evidence>
<dbReference type="Gene3D" id="2.60.40.3960">
    <property type="entry name" value="Velvet domain"/>
    <property type="match status" value="1"/>
</dbReference>
<dbReference type="PROSITE" id="PS51821">
    <property type="entry name" value="VELVET"/>
    <property type="match status" value="1"/>
</dbReference>
<dbReference type="EMBL" id="NKCK01000637">
    <property type="protein sequence ID" value="RSL79078.1"/>
    <property type="molecule type" value="Genomic_DNA"/>
</dbReference>
<dbReference type="InterPro" id="IPR021740">
    <property type="entry name" value="Velvet"/>
</dbReference>
<dbReference type="GO" id="GO:0005634">
    <property type="term" value="C:nucleus"/>
    <property type="evidence" value="ECO:0007669"/>
    <property type="project" value="UniProtKB-SubCell"/>
</dbReference>
<evidence type="ECO:0000256" key="4">
    <source>
        <dbReference type="ARBA" id="ARBA00023163"/>
    </source>
</evidence>